<dbReference type="HOGENOM" id="CLU_190964_1_1_1"/>
<keyword evidence="1" id="KW-0732">Signal</keyword>
<organism evidence="2 4">
    <name type="scientific">Medicago truncatula</name>
    <name type="common">Barrel medic</name>
    <name type="synonym">Medicago tribuloides</name>
    <dbReference type="NCBI Taxonomy" id="3880"/>
    <lineage>
        <taxon>Eukaryota</taxon>
        <taxon>Viridiplantae</taxon>
        <taxon>Streptophyta</taxon>
        <taxon>Embryophyta</taxon>
        <taxon>Tracheophyta</taxon>
        <taxon>Spermatophyta</taxon>
        <taxon>Magnoliopsida</taxon>
        <taxon>eudicotyledons</taxon>
        <taxon>Gunneridae</taxon>
        <taxon>Pentapetalae</taxon>
        <taxon>rosids</taxon>
        <taxon>fabids</taxon>
        <taxon>Fabales</taxon>
        <taxon>Fabaceae</taxon>
        <taxon>Papilionoideae</taxon>
        <taxon>50 kb inversion clade</taxon>
        <taxon>NPAAA clade</taxon>
        <taxon>Hologalegina</taxon>
        <taxon>IRL clade</taxon>
        <taxon>Trifolieae</taxon>
        <taxon>Medicago</taxon>
    </lineage>
</organism>
<dbReference type="EnsemblPlants" id="KEH28690">
    <property type="protein sequence ID" value="KEH28690"/>
    <property type="gene ID" value="MTR_4g010940"/>
</dbReference>
<sequence>MAFETNQSYLLGVLCIVLIFGSGFITSSADLPSRKNCTIPCTATCDKDCHDKGFQKSGQCIGNILLNGCCCLS</sequence>
<reference evidence="2 4" key="2">
    <citation type="journal article" date="2014" name="BMC Genomics">
        <title>An improved genome release (version Mt4.0) for the model legume Medicago truncatula.</title>
        <authorList>
            <person name="Tang H."/>
            <person name="Krishnakumar V."/>
            <person name="Bidwell S."/>
            <person name="Rosen B."/>
            <person name="Chan A."/>
            <person name="Zhou S."/>
            <person name="Gentzbittel L."/>
            <person name="Childs K.L."/>
            <person name="Yandell M."/>
            <person name="Gundlach H."/>
            <person name="Mayer K.F."/>
            <person name="Schwartz D.C."/>
            <person name="Town C.D."/>
        </authorList>
    </citation>
    <scope>GENOME REANNOTATION</scope>
    <source>
        <strain evidence="2">A17</strain>
        <strain evidence="3 4">cv. Jemalong A17</strain>
    </source>
</reference>
<gene>
    <name evidence="2" type="ordered locus">MTR_4g010940</name>
</gene>
<evidence type="ECO:0000313" key="2">
    <source>
        <dbReference type="EMBL" id="KEH28690.1"/>
    </source>
</evidence>
<evidence type="ECO:0000313" key="4">
    <source>
        <dbReference type="Proteomes" id="UP000002051"/>
    </source>
</evidence>
<feature type="chain" id="PRO_5014499931" evidence="1">
    <location>
        <begin position="30"/>
        <end position="73"/>
    </location>
</feature>
<evidence type="ECO:0000256" key="1">
    <source>
        <dbReference type="SAM" id="SignalP"/>
    </source>
</evidence>
<accession>A0A072US34</accession>
<evidence type="ECO:0000313" key="3">
    <source>
        <dbReference type="EnsemblPlants" id="KEH28690"/>
    </source>
</evidence>
<keyword evidence="4" id="KW-1185">Reference proteome</keyword>
<reference evidence="3" key="3">
    <citation type="submission" date="2015-04" db="UniProtKB">
        <authorList>
            <consortium name="EnsemblPlants"/>
        </authorList>
    </citation>
    <scope>IDENTIFICATION</scope>
    <source>
        <strain evidence="3">cv. Jemalong A17</strain>
    </source>
</reference>
<dbReference type="Proteomes" id="UP000002051">
    <property type="component" value="Chromosome 4"/>
</dbReference>
<protein>
    <submittedName>
        <fullName evidence="2">LCR</fullName>
    </submittedName>
</protein>
<reference evidence="2 4" key="1">
    <citation type="journal article" date="2011" name="Nature">
        <title>The Medicago genome provides insight into the evolution of rhizobial symbioses.</title>
        <authorList>
            <person name="Young N.D."/>
            <person name="Debelle F."/>
            <person name="Oldroyd G.E."/>
            <person name="Geurts R."/>
            <person name="Cannon S.B."/>
            <person name="Udvardi M.K."/>
            <person name="Benedito V.A."/>
            <person name="Mayer K.F."/>
            <person name="Gouzy J."/>
            <person name="Schoof H."/>
            <person name="Van de Peer Y."/>
            <person name="Proost S."/>
            <person name="Cook D.R."/>
            <person name="Meyers B.C."/>
            <person name="Spannagl M."/>
            <person name="Cheung F."/>
            <person name="De Mita S."/>
            <person name="Krishnakumar V."/>
            <person name="Gundlach H."/>
            <person name="Zhou S."/>
            <person name="Mudge J."/>
            <person name="Bharti A.K."/>
            <person name="Murray J.D."/>
            <person name="Naoumkina M.A."/>
            <person name="Rosen B."/>
            <person name="Silverstein K.A."/>
            <person name="Tang H."/>
            <person name="Rombauts S."/>
            <person name="Zhao P.X."/>
            <person name="Zhou P."/>
            <person name="Barbe V."/>
            <person name="Bardou P."/>
            <person name="Bechner M."/>
            <person name="Bellec A."/>
            <person name="Berger A."/>
            <person name="Berges H."/>
            <person name="Bidwell S."/>
            <person name="Bisseling T."/>
            <person name="Choisne N."/>
            <person name="Couloux A."/>
            <person name="Denny R."/>
            <person name="Deshpande S."/>
            <person name="Dai X."/>
            <person name="Doyle J.J."/>
            <person name="Dudez A.M."/>
            <person name="Farmer A.D."/>
            <person name="Fouteau S."/>
            <person name="Franken C."/>
            <person name="Gibelin C."/>
            <person name="Gish J."/>
            <person name="Goldstein S."/>
            <person name="Gonzalez A.J."/>
            <person name="Green P.J."/>
            <person name="Hallab A."/>
            <person name="Hartog M."/>
            <person name="Hua A."/>
            <person name="Humphray S.J."/>
            <person name="Jeong D.H."/>
            <person name="Jing Y."/>
            <person name="Jocker A."/>
            <person name="Kenton S.M."/>
            <person name="Kim D.J."/>
            <person name="Klee K."/>
            <person name="Lai H."/>
            <person name="Lang C."/>
            <person name="Lin S."/>
            <person name="Macmil S.L."/>
            <person name="Magdelenat G."/>
            <person name="Matthews L."/>
            <person name="McCorrison J."/>
            <person name="Monaghan E.L."/>
            <person name="Mun J.H."/>
            <person name="Najar F.Z."/>
            <person name="Nicholson C."/>
            <person name="Noirot C."/>
            <person name="O'Bleness M."/>
            <person name="Paule C.R."/>
            <person name="Poulain J."/>
            <person name="Prion F."/>
            <person name="Qin B."/>
            <person name="Qu C."/>
            <person name="Retzel E.F."/>
            <person name="Riddle C."/>
            <person name="Sallet E."/>
            <person name="Samain S."/>
            <person name="Samson N."/>
            <person name="Sanders I."/>
            <person name="Saurat O."/>
            <person name="Scarpelli C."/>
            <person name="Schiex T."/>
            <person name="Segurens B."/>
            <person name="Severin A.J."/>
            <person name="Sherrier D.J."/>
            <person name="Shi R."/>
            <person name="Sims S."/>
            <person name="Singer S.R."/>
            <person name="Sinharoy S."/>
            <person name="Sterck L."/>
            <person name="Viollet A."/>
            <person name="Wang B.B."/>
            <person name="Wang K."/>
            <person name="Wang M."/>
            <person name="Wang X."/>
            <person name="Warfsmann J."/>
            <person name="Weissenbach J."/>
            <person name="White D.D."/>
            <person name="White J.D."/>
            <person name="Wiley G.B."/>
            <person name="Wincker P."/>
            <person name="Xing Y."/>
            <person name="Yang L."/>
            <person name="Yao Z."/>
            <person name="Ying F."/>
            <person name="Zhai J."/>
            <person name="Zhou L."/>
            <person name="Zuber A."/>
            <person name="Denarie J."/>
            <person name="Dixon R.A."/>
            <person name="May G.D."/>
            <person name="Schwartz D.C."/>
            <person name="Rogers J."/>
            <person name="Quetier F."/>
            <person name="Town C.D."/>
            <person name="Roe B.A."/>
        </authorList>
    </citation>
    <scope>NUCLEOTIDE SEQUENCE [LARGE SCALE GENOMIC DNA]</scope>
    <source>
        <strain evidence="2">A17</strain>
        <strain evidence="3 4">cv. Jemalong A17</strain>
    </source>
</reference>
<proteinExistence type="predicted"/>
<feature type="signal peptide" evidence="1">
    <location>
        <begin position="1"/>
        <end position="29"/>
    </location>
</feature>
<name>A0A072US34_MEDTR</name>
<dbReference type="EMBL" id="CM001220">
    <property type="protein sequence ID" value="KEH28690.1"/>
    <property type="molecule type" value="Genomic_DNA"/>
</dbReference>
<dbReference type="AlphaFoldDB" id="A0A072US34"/>